<dbReference type="Gene3D" id="2.10.220.10">
    <property type="entry name" value="Hormone Receptor, Insulin-like Growth Factor Receptor 1, Chain A, domain 2"/>
    <property type="match status" value="2"/>
</dbReference>
<dbReference type="InterPro" id="IPR006212">
    <property type="entry name" value="Furin_repeat"/>
</dbReference>
<dbReference type="SUPFAM" id="SSF56112">
    <property type="entry name" value="Protein kinase-like (PK-like)"/>
    <property type="match status" value="1"/>
</dbReference>
<dbReference type="PANTHER" id="PTHR24416">
    <property type="entry name" value="TYROSINE-PROTEIN KINASE RECEPTOR"/>
    <property type="match status" value="1"/>
</dbReference>
<keyword evidence="8" id="KW-1185">Reference proteome</keyword>
<feature type="transmembrane region" description="Helical" evidence="5">
    <location>
        <begin position="224"/>
        <end position="249"/>
    </location>
</feature>
<accession>A0ABQ9FS36</accession>
<dbReference type="Pfam" id="PF07714">
    <property type="entry name" value="PK_Tyr_Ser-Thr"/>
    <property type="match status" value="2"/>
</dbReference>
<dbReference type="InterPro" id="IPR009030">
    <property type="entry name" value="Growth_fac_rcpt_cys_sf"/>
</dbReference>
<keyword evidence="5" id="KW-0812">Transmembrane</keyword>
<evidence type="ECO:0000259" key="6">
    <source>
        <dbReference type="PROSITE" id="PS50011"/>
    </source>
</evidence>
<comment type="subcellular location">
    <subcellularLocation>
        <location evidence="1">Membrane</location>
        <topology evidence="1">Single-pass type I membrane protein</topology>
    </subcellularLocation>
</comment>
<keyword evidence="5" id="KW-1133">Transmembrane helix</keyword>
<feature type="region of interest" description="Disordered" evidence="4">
    <location>
        <begin position="570"/>
        <end position="602"/>
    </location>
</feature>
<dbReference type="Gene3D" id="1.10.510.10">
    <property type="entry name" value="Transferase(Phosphotransferase) domain 1"/>
    <property type="match status" value="1"/>
</dbReference>
<dbReference type="SMART" id="SM00261">
    <property type="entry name" value="FU"/>
    <property type="match status" value="2"/>
</dbReference>
<keyword evidence="2" id="KW-0325">Glycoprotein</keyword>
<evidence type="ECO:0000313" key="8">
    <source>
        <dbReference type="Proteomes" id="UP001217089"/>
    </source>
</evidence>
<dbReference type="InterPro" id="IPR000719">
    <property type="entry name" value="Prot_kinase_dom"/>
</dbReference>
<dbReference type="InterPro" id="IPR001245">
    <property type="entry name" value="Ser-Thr/Tyr_kinase_cat_dom"/>
</dbReference>
<dbReference type="PROSITE" id="PS50011">
    <property type="entry name" value="PROTEIN_KINASE_DOM"/>
    <property type="match status" value="1"/>
</dbReference>
<dbReference type="Proteomes" id="UP001217089">
    <property type="component" value="Unassembled WGS sequence"/>
</dbReference>
<feature type="transmembrane region" description="Helical" evidence="5">
    <location>
        <begin position="41"/>
        <end position="63"/>
    </location>
</feature>
<feature type="region of interest" description="Disordered" evidence="4">
    <location>
        <begin position="662"/>
        <end position="691"/>
    </location>
</feature>
<dbReference type="Pfam" id="PF14843">
    <property type="entry name" value="GF_recep_IV"/>
    <property type="match status" value="1"/>
</dbReference>
<dbReference type="SMART" id="SM00219">
    <property type="entry name" value="TyrKc"/>
    <property type="match status" value="1"/>
</dbReference>
<feature type="domain" description="Protein kinase" evidence="6">
    <location>
        <begin position="294"/>
        <end position="510"/>
    </location>
</feature>
<gene>
    <name evidence="7" type="ORF">KUTeg_001664</name>
</gene>
<sequence length="716" mass="81451">MSMMYCMYFLIQYLSNNSVHCSNISLNHKKLESNFHAFRLQYIYIYICVCVCVGVCVCVCVCYNTNHFITMLLQVCERCHPLCKNCNGAGNAQCIECKYYKYGIYCMEQCVVLTYPDPTTKECQSCHDECRQGCHGPTASHCEKCKNLKVYIDEELDQFNCTHECPPDKPTKVSDTHEEEGNILCAGDEHPKVQAMKLEKDDCNGRQLQKHYNDNPESEDRRKAAIIGGSTAGVILILAILLVIFGYHWRQRARSQEKTAILTARMTGYDDEPVTPTNAKPDMASLRLIKESDLRRGGIIGSGAFGTVYKGFWLPEENVKIPVAIKVLQEGTSPNQNKELLEEARVMSSVENPHCIRILAVCMTAQMMLITQLMPLGCLLDYGMAYLEERGIVHRDLAARNLLDFNEEEYHAAGGKMPIKWLALECIQHRIFTHKSDVWSFGVTAWELFTYGQRPYETVRARDVPDLLEKGERLPQPNICTIDVYMIMIKCWMLDADSRPSFVELADEFAKMARDPGRYLGDRLMRLPSHSYDKHDLARSLSVANEGNEEVVEADDYLQPQNHEEVFIKDPNQMDPVRNGSLGKADHHHKKNYPGTTPPQVKVQIPVDEDNYLQPKSSKPRSYMDLIDGGKDYVNDKPVFEEEDDGSQYIKHDPVINFAENPEYFDGLPPTPNKSGPSKHGSNKNKDYYNDLANQNNLHEFKPLIIAEEPNSESAV</sequence>
<organism evidence="7 8">
    <name type="scientific">Tegillarca granosa</name>
    <name type="common">Malaysian cockle</name>
    <name type="synonym">Anadara granosa</name>
    <dbReference type="NCBI Taxonomy" id="220873"/>
    <lineage>
        <taxon>Eukaryota</taxon>
        <taxon>Metazoa</taxon>
        <taxon>Spiralia</taxon>
        <taxon>Lophotrochozoa</taxon>
        <taxon>Mollusca</taxon>
        <taxon>Bivalvia</taxon>
        <taxon>Autobranchia</taxon>
        <taxon>Pteriomorphia</taxon>
        <taxon>Arcoida</taxon>
        <taxon>Arcoidea</taxon>
        <taxon>Arcidae</taxon>
        <taxon>Tegillarca</taxon>
    </lineage>
</organism>
<name>A0ABQ9FS36_TEGGR</name>
<dbReference type="InterPro" id="IPR017441">
    <property type="entry name" value="Protein_kinase_ATP_BS"/>
</dbReference>
<keyword evidence="3" id="KW-0547">Nucleotide-binding</keyword>
<dbReference type="InterPro" id="IPR050122">
    <property type="entry name" value="RTK"/>
</dbReference>
<dbReference type="InterPro" id="IPR032778">
    <property type="entry name" value="GF_recep_IV"/>
</dbReference>
<evidence type="ECO:0000256" key="4">
    <source>
        <dbReference type="SAM" id="MobiDB-lite"/>
    </source>
</evidence>
<reference evidence="7 8" key="1">
    <citation type="submission" date="2022-12" db="EMBL/GenBank/DDBJ databases">
        <title>Chromosome-level genome of Tegillarca granosa.</title>
        <authorList>
            <person name="Kim J."/>
        </authorList>
    </citation>
    <scope>NUCLEOTIDE SEQUENCE [LARGE SCALE GENOMIC DNA]</scope>
    <source>
        <strain evidence="7">Teg-2019</strain>
        <tissue evidence="7">Adductor muscle</tissue>
    </source>
</reference>
<dbReference type="PANTHER" id="PTHR24416:SF566">
    <property type="entry name" value="EPIDERMAL GROWTH FACTOR RECEPTOR"/>
    <property type="match status" value="1"/>
</dbReference>
<dbReference type="Gene3D" id="3.30.200.20">
    <property type="entry name" value="Phosphorylase Kinase, domain 1"/>
    <property type="match status" value="1"/>
</dbReference>
<dbReference type="CDD" id="cd00064">
    <property type="entry name" value="FU"/>
    <property type="match status" value="2"/>
</dbReference>
<comment type="caution">
    <text evidence="7">The sequence shown here is derived from an EMBL/GenBank/DDBJ whole genome shotgun (WGS) entry which is preliminary data.</text>
</comment>
<evidence type="ECO:0000256" key="3">
    <source>
        <dbReference type="PROSITE-ProRule" id="PRU10141"/>
    </source>
</evidence>
<evidence type="ECO:0000256" key="1">
    <source>
        <dbReference type="ARBA" id="ARBA00004479"/>
    </source>
</evidence>
<feature type="binding site" evidence="3">
    <location>
        <position position="326"/>
    </location>
    <ligand>
        <name>ATP</name>
        <dbReference type="ChEBI" id="CHEBI:30616"/>
    </ligand>
</feature>
<dbReference type="PROSITE" id="PS00107">
    <property type="entry name" value="PROTEIN_KINASE_ATP"/>
    <property type="match status" value="1"/>
</dbReference>
<evidence type="ECO:0000256" key="5">
    <source>
        <dbReference type="SAM" id="Phobius"/>
    </source>
</evidence>
<proteinExistence type="predicted"/>
<dbReference type="EMBL" id="JARBDR010000141">
    <property type="protein sequence ID" value="KAJ8320077.1"/>
    <property type="molecule type" value="Genomic_DNA"/>
</dbReference>
<evidence type="ECO:0000256" key="2">
    <source>
        <dbReference type="ARBA" id="ARBA00023180"/>
    </source>
</evidence>
<dbReference type="InterPro" id="IPR020635">
    <property type="entry name" value="Tyr_kinase_cat_dom"/>
</dbReference>
<evidence type="ECO:0000313" key="7">
    <source>
        <dbReference type="EMBL" id="KAJ8320077.1"/>
    </source>
</evidence>
<protein>
    <recommendedName>
        <fullName evidence="6">Protein kinase domain-containing protein</fullName>
    </recommendedName>
</protein>
<dbReference type="InterPro" id="IPR011009">
    <property type="entry name" value="Kinase-like_dom_sf"/>
</dbReference>
<keyword evidence="5" id="KW-0472">Membrane</keyword>
<dbReference type="SUPFAM" id="SSF57184">
    <property type="entry name" value="Growth factor receptor domain"/>
    <property type="match status" value="1"/>
</dbReference>
<keyword evidence="3" id="KW-0067">ATP-binding</keyword>